<gene>
    <name evidence="1" type="ORF">AVDCRST_MAG78-2226</name>
</gene>
<proteinExistence type="predicted"/>
<organism evidence="1">
    <name type="scientific">uncultured Rubrobacteraceae bacterium</name>
    <dbReference type="NCBI Taxonomy" id="349277"/>
    <lineage>
        <taxon>Bacteria</taxon>
        <taxon>Bacillati</taxon>
        <taxon>Actinomycetota</taxon>
        <taxon>Rubrobacteria</taxon>
        <taxon>Rubrobacterales</taxon>
        <taxon>Rubrobacteraceae</taxon>
        <taxon>environmental samples</taxon>
    </lineage>
</organism>
<name>A0A6J4QAP6_9ACTN</name>
<protein>
    <submittedName>
        <fullName evidence="1">Uncharacterized protein</fullName>
    </submittedName>
</protein>
<accession>A0A6J4QAP6</accession>
<reference evidence="1" key="1">
    <citation type="submission" date="2020-02" db="EMBL/GenBank/DDBJ databases">
        <authorList>
            <person name="Meier V. D."/>
        </authorList>
    </citation>
    <scope>NUCLEOTIDE SEQUENCE</scope>
    <source>
        <strain evidence="1">AVDCRST_MAG78</strain>
    </source>
</reference>
<dbReference type="EMBL" id="CADCVB010000148">
    <property type="protein sequence ID" value="CAA9438530.1"/>
    <property type="molecule type" value="Genomic_DNA"/>
</dbReference>
<sequence>MNTIIVATGEETGAQAMRENLSGALAIVRPLAEEISVASRPRRRYREP</sequence>
<dbReference type="AlphaFoldDB" id="A0A6J4QAP6"/>
<evidence type="ECO:0000313" key="1">
    <source>
        <dbReference type="EMBL" id="CAA9438530.1"/>
    </source>
</evidence>